<dbReference type="Proteomes" id="UP000799750">
    <property type="component" value="Unassembled WGS sequence"/>
</dbReference>
<sequence>MSNSTSIPPRASPLLNFLTQPGRYVPFFNAIIEHLGPADIIKLRGTSRDLGNMYSTLISTKWNINTALWKFFKHPKAFRNKLGETSGVISGQFALDFLDRKPPADRLDIWVQGHAESREEEDENTSQKCSHTTVGEWIQQQGYVEDTILQEIKRDAKWGYKMYRGTAGRENLTIHLHGCMWKNPVPDILADRSVPQGTLALVNIITATKIYAPFARDTFTKNHSYMQKAIRQDLKGPVGEMVNVVAQSRQILDPPPQAEDHIRSFSDGNTWRMMLDSEGIAPPAIPDFVTDATRFSVRVQPECYSINTGELEDPALRYAWAMPVDYFLILSKKLKFRREVQMYETPHELGYYDDRMPKWISETDREVSLKMQKDIGWSTL</sequence>
<evidence type="ECO:0000313" key="2">
    <source>
        <dbReference type="Proteomes" id="UP000799750"/>
    </source>
</evidence>
<proteinExistence type="predicted"/>
<keyword evidence="2" id="KW-1185">Reference proteome</keyword>
<gene>
    <name evidence="1" type="ORF">BU16DRAFT_554046</name>
</gene>
<protein>
    <submittedName>
        <fullName evidence="1">Uncharacterized protein</fullName>
    </submittedName>
</protein>
<organism evidence="1 2">
    <name type="scientific">Lophium mytilinum</name>
    <dbReference type="NCBI Taxonomy" id="390894"/>
    <lineage>
        <taxon>Eukaryota</taxon>
        <taxon>Fungi</taxon>
        <taxon>Dikarya</taxon>
        <taxon>Ascomycota</taxon>
        <taxon>Pezizomycotina</taxon>
        <taxon>Dothideomycetes</taxon>
        <taxon>Pleosporomycetidae</taxon>
        <taxon>Mytilinidiales</taxon>
        <taxon>Mytilinidiaceae</taxon>
        <taxon>Lophium</taxon>
    </lineage>
</organism>
<dbReference type="EMBL" id="MU004181">
    <property type="protein sequence ID" value="KAF2501988.1"/>
    <property type="molecule type" value="Genomic_DNA"/>
</dbReference>
<evidence type="ECO:0000313" key="1">
    <source>
        <dbReference type="EMBL" id="KAF2501988.1"/>
    </source>
</evidence>
<name>A0A6A6RB07_9PEZI</name>
<dbReference type="AlphaFoldDB" id="A0A6A6RB07"/>
<dbReference type="OrthoDB" id="10025998at2759"/>
<accession>A0A6A6RB07</accession>
<reference evidence="1" key="1">
    <citation type="journal article" date="2020" name="Stud. Mycol.">
        <title>101 Dothideomycetes genomes: a test case for predicting lifestyles and emergence of pathogens.</title>
        <authorList>
            <person name="Haridas S."/>
            <person name="Albert R."/>
            <person name="Binder M."/>
            <person name="Bloem J."/>
            <person name="Labutti K."/>
            <person name="Salamov A."/>
            <person name="Andreopoulos B."/>
            <person name="Baker S."/>
            <person name="Barry K."/>
            <person name="Bills G."/>
            <person name="Bluhm B."/>
            <person name="Cannon C."/>
            <person name="Castanera R."/>
            <person name="Culley D."/>
            <person name="Daum C."/>
            <person name="Ezra D."/>
            <person name="Gonzalez J."/>
            <person name="Henrissat B."/>
            <person name="Kuo A."/>
            <person name="Liang C."/>
            <person name="Lipzen A."/>
            <person name="Lutzoni F."/>
            <person name="Magnuson J."/>
            <person name="Mondo S."/>
            <person name="Nolan M."/>
            <person name="Ohm R."/>
            <person name="Pangilinan J."/>
            <person name="Park H.-J."/>
            <person name="Ramirez L."/>
            <person name="Alfaro M."/>
            <person name="Sun H."/>
            <person name="Tritt A."/>
            <person name="Yoshinaga Y."/>
            <person name="Zwiers L.-H."/>
            <person name="Turgeon B."/>
            <person name="Goodwin S."/>
            <person name="Spatafora J."/>
            <person name="Crous P."/>
            <person name="Grigoriev I."/>
        </authorList>
    </citation>
    <scope>NUCLEOTIDE SEQUENCE</scope>
    <source>
        <strain evidence="1">CBS 269.34</strain>
    </source>
</reference>